<dbReference type="EMBL" id="CABEEZ010000096">
    <property type="protein sequence ID" value="VTR38288.1"/>
    <property type="molecule type" value="Genomic_DNA"/>
</dbReference>
<dbReference type="Gene3D" id="3.40.228.10">
    <property type="entry name" value="Dimethylsulfoxide Reductase, domain 2"/>
    <property type="match status" value="1"/>
</dbReference>
<sequence>MVLFGNNPAETRMSGGGITYFLEQARERSNARMIVIDPRYTDTAAGRGR</sequence>
<keyword evidence="1" id="KW-0560">Oxidoreductase</keyword>
<proteinExistence type="predicted"/>
<gene>
    <name evidence="1" type="primary">dmsA_5</name>
    <name evidence="1" type="ORF">NCTC12965_04204</name>
</gene>
<reference evidence="1" key="1">
    <citation type="submission" date="2019-05" db="EMBL/GenBank/DDBJ databases">
        <authorList>
            <consortium name="Pathogen Informatics"/>
        </authorList>
    </citation>
    <scope>NUCLEOTIDE SEQUENCE [LARGE SCALE GENOMIC DNA]</scope>
    <source>
        <strain evidence="1">NCTC12965</strain>
    </source>
</reference>
<name>A0A4V6KTF8_SERFO</name>
<dbReference type="AlphaFoldDB" id="A0A4V6KTF8"/>
<accession>A0A4V6KTF8</accession>
<dbReference type="GO" id="GO:0016491">
    <property type="term" value="F:oxidoreductase activity"/>
    <property type="evidence" value="ECO:0007669"/>
    <property type="project" value="UniProtKB-KW"/>
</dbReference>
<dbReference type="SUPFAM" id="SSF53706">
    <property type="entry name" value="Formate dehydrogenase/DMSO reductase, domains 1-3"/>
    <property type="match status" value="1"/>
</dbReference>
<dbReference type="EC" id="1.8.5.3" evidence="1"/>
<organism evidence="1">
    <name type="scientific">Serratia fonticola</name>
    <dbReference type="NCBI Taxonomy" id="47917"/>
    <lineage>
        <taxon>Bacteria</taxon>
        <taxon>Pseudomonadati</taxon>
        <taxon>Pseudomonadota</taxon>
        <taxon>Gammaproteobacteria</taxon>
        <taxon>Enterobacterales</taxon>
        <taxon>Yersiniaceae</taxon>
        <taxon>Serratia</taxon>
    </lineage>
</organism>
<evidence type="ECO:0000313" key="1">
    <source>
        <dbReference type="EMBL" id="VTR38288.1"/>
    </source>
</evidence>
<protein>
    <submittedName>
        <fullName evidence="1">Dimethyl sulfoxide reductase DmsA</fullName>
        <ecNumber evidence="1">1.8.5.3</ecNumber>
    </submittedName>
</protein>